<dbReference type="SMART" id="SM00345">
    <property type="entry name" value="HTH_GNTR"/>
    <property type="match status" value="1"/>
</dbReference>
<dbReference type="AlphaFoldDB" id="A0A848H0K3"/>
<dbReference type="SMART" id="SM00866">
    <property type="entry name" value="UTRA"/>
    <property type="match status" value="1"/>
</dbReference>
<dbReference type="GO" id="GO:0045892">
    <property type="term" value="P:negative regulation of DNA-templated transcription"/>
    <property type="evidence" value="ECO:0007669"/>
    <property type="project" value="TreeGrafter"/>
</dbReference>
<dbReference type="SUPFAM" id="SSF46785">
    <property type="entry name" value="Winged helix' DNA-binding domain"/>
    <property type="match status" value="1"/>
</dbReference>
<gene>
    <name evidence="5" type="primary">phnF</name>
    <name evidence="5" type="ORF">HHL11_02585</name>
</gene>
<accession>A0A848H0K3</accession>
<dbReference type="CDD" id="cd07377">
    <property type="entry name" value="WHTH_GntR"/>
    <property type="match status" value="1"/>
</dbReference>
<dbReference type="Pfam" id="PF00392">
    <property type="entry name" value="GntR"/>
    <property type="match status" value="1"/>
</dbReference>
<comment type="caution">
    <text evidence="5">The sequence shown here is derived from an EMBL/GenBank/DDBJ whole genome shotgun (WGS) entry which is preliminary data.</text>
</comment>
<sequence>MTMDRLLHTHPQRRSGIAVWRQIAERLSEEIRNGNFAADGRLPSEGELAGRFGVNRHTLRQAVQSLQDEGLVRVERGRGMFVQHELLDYPLTRRTRFTENLQRQGLLPSQHLLTAHAEAASEKVARELRIETGERVLKIENLSEANGQPVSVMTAWYPAARFEGLLEMLQEGASTTAMLQRLGLEDYVRAESRVTSQMPSEETARLLKQPATRPLLCVASIDADLEGRPVKYGETLFCGDRVQLSVSMGDTR</sequence>
<dbReference type="InterPro" id="IPR028978">
    <property type="entry name" value="Chorismate_lyase_/UTRA_dom_sf"/>
</dbReference>
<dbReference type="PRINTS" id="PR00035">
    <property type="entry name" value="HTHGNTR"/>
</dbReference>
<feature type="domain" description="HTH gntR-type" evidence="4">
    <location>
        <begin position="17"/>
        <end position="85"/>
    </location>
</feature>
<evidence type="ECO:0000256" key="1">
    <source>
        <dbReference type="ARBA" id="ARBA00023015"/>
    </source>
</evidence>
<protein>
    <submittedName>
        <fullName evidence="5">Phosphonate metabolism transcriptional regulator PhnF</fullName>
    </submittedName>
</protein>
<evidence type="ECO:0000256" key="2">
    <source>
        <dbReference type="ARBA" id="ARBA00023125"/>
    </source>
</evidence>
<keyword evidence="1" id="KW-0805">Transcription regulation</keyword>
<evidence type="ECO:0000313" key="5">
    <source>
        <dbReference type="EMBL" id="NML42620.1"/>
    </source>
</evidence>
<evidence type="ECO:0000259" key="4">
    <source>
        <dbReference type="PROSITE" id="PS50949"/>
    </source>
</evidence>
<dbReference type="Pfam" id="PF07702">
    <property type="entry name" value="UTRA"/>
    <property type="match status" value="1"/>
</dbReference>
<dbReference type="PROSITE" id="PS50949">
    <property type="entry name" value="HTH_GNTR"/>
    <property type="match status" value="1"/>
</dbReference>
<name>A0A848H0K3_9BURK</name>
<dbReference type="Proteomes" id="UP000541185">
    <property type="component" value="Unassembled WGS sequence"/>
</dbReference>
<dbReference type="InterPro" id="IPR050679">
    <property type="entry name" value="Bact_HTH_transcr_reg"/>
</dbReference>
<dbReference type="GO" id="GO:0003700">
    <property type="term" value="F:DNA-binding transcription factor activity"/>
    <property type="evidence" value="ECO:0007669"/>
    <property type="project" value="InterPro"/>
</dbReference>
<dbReference type="Gene3D" id="3.40.1410.10">
    <property type="entry name" value="Chorismate lyase-like"/>
    <property type="match status" value="1"/>
</dbReference>
<keyword evidence="6" id="KW-1185">Reference proteome</keyword>
<organism evidence="5 6">
    <name type="scientific">Ramlibacter agri</name>
    <dbReference type="NCBI Taxonomy" id="2728837"/>
    <lineage>
        <taxon>Bacteria</taxon>
        <taxon>Pseudomonadati</taxon>
        <taxon>Pseudomonadota</taxon>
        <taxon>Betaproteobacteria</taxon>
        <taxon>Burkholderiales</taxon>
        <taxon>Comamonadaceae</taxon>
        <taxon>Ramlibacter</taxon>
    </lineage>
</organism>
<dbReference type="EMBL" id="JABBFX010000001">
    <property type="protein sequence ID" value="NML42620.1"/>
    <property type="molecule type" value="Genomic_DNA"/>
</dbReference>
<reference evidence="5 6" key="1">
    <citation type="submission" date="2020-04" db="EMBL/GenBank/DDBJ databases">
        <title>Ramlibacter sp. G-1-2-2 isolated from soil.</title>
        <authorList>
            <person name="Dahal R.H."/>
        </authorList>
    </citation>
    <scope>NUCLEOTIDE SEQUENCE [LARGE SCALE GENOMIC DNA]</scope>
    <source>
        <strain evidence="5 6">G-1-2-2</strain>
    </source>
</reference>
<dbReference type="InterPro" id="IPR000524">
    <property type="entry name" value="Tscrpt_reg_HTH_GntR"/>
</dbReference>
<proteinExistence type="predicted"/>
<dbReference type="PANTHER" id="PTHR44846">
    <property type="entry name" value="MANNOSYL-D-GLYCERATE TRANSPORT/METABOLISM SYSTEM REPRESSOR MNGR-RELATED"/>
    <property type="match status" value="1"/>
</dbReference>
<evidence type="ECO:0000313" key="6">
    <source>
        <dbReference type="Proteomes" id="UP000541185"/>
    </source>
</evidence>
<dbReference type="NCBIfam" id="TIGR02325">
    <property type="entry name" value="C_P_lyase_phnF"/>
    <property type="match status" value="1"/>
</dbReference>
<dbReference type="PANTHER" id="PTHR44846:SF1">
    <property type="entry name" value="MANNOSYL-D-GLYCERATE TRANSPORT_METABOLISM SYSTEM REPRESSOR MNGR-RELATED"/>
    <property type="match status" value="1"/>
</dbReference>
<dbReference type="InterPro" id="IPR036388">
    <property type="entry name" value="WH-like_DNA-bd_sf"/>
</dbReference>
<dbReference type="InterPro" id="IPR036390">
    <property type="entry name" value="WH_DNA-bd_sf"/>
</dbReference>
<keyword evidence="2" id="KW-0238">DNA-binding</keyword>
<dbReference type="Gene3D" id="1.10.10.10">
    <property type="entry name" value="Winged helix-like DNA-binding domain superfamily/Winged helix DNA-binding domain"/>
    <property type="match status" value="1"/>
</dbReference>
<dbReference type="SUPFAM" id="SSF64288">
    <property type="entry name" value="Chorismate lyase-like"/>
    <property type="match status" value="1"/>
</dbReference>
<keyword evidence="3" id="KW-0804">Transcription</keyword>
<dbReference type="GO" id="GO:0003677">
    <property type="term" value="F:DNA binding"/>
    <property type="evidence" value="ECO:0007669"/>
    <property type="project" value="UniProtKB-KW"/>
</dbReference>
<dbReference type="InterPro" id="IPR011663">
    <property type="entry name" value="UTRA"/>
</dbReference>
<evidence type="ECO:0000256" key="3">
    <source>
        <dbReference type="ARBA" id="ARBA00023163"/>
    </source>
</evidence>
<dbReference type="InterPro" id="IPR012702">
    <property type="entry name" value="CP_lyase_PhnF"/>
</dbReference>